<organism evidence="2 3">
    <name type="scientific">Actinomadura soli</name>
    <dbReference type="NCBI Taxonomy" id="2508997"/>
    <lineage>
        <taxon>Bacteria</taxon>
        <taxon>Bacillati</taxon>
        <taxon>Actinomycetota</taxon>
        <taxon>Actinomycetes</taxon>
        <taxon>Streptosporangiales</taxon>
        <taxon>Thermomonosporaceae</taxon>
        <taxon>Actinomadura</taxon>
    </lineage>
</organism>
<sequence>MASDPRHQVFVSSTFTDLVEERRHVMQALLELDCIPAGMELFPASDDDSWTLIKQVIDESDYYIVIVGGRYGSVHDTTGISYTRMEYEYARDSGKPIMGFLHGDPGSIPMERSEVSETGQKALASFRELVGQKLCKFWKTPEDLGGAVSRGMVRLRRSHPMPGWVRADTHGDVALRERIMELETELTSLRSSIGRRSISRNSILEGGDESITVVFEPKYSARMTWNEIFLAMTPIALRLIDPQSLQYQIGQLLSAQWGFENVIYPTDKSTTKFSSS</sequence>
<protein>
    <submittedName>
        <fullName evidence="2">DUF4062 domain-containing protein</fullName>
    </submittedName>
</protein>
<dbReference type="AlphaFoldDB" id="A0A5C4JKA1"/>
<gene>
    <name evidence="2" type="ORF">ETD83_01905</name>
</gene>
<name>A0A5C4JKA1_9ACTN</name>
<comment type="caution">
    <text evidence="2">The sequence shown here is derived from an EMBL/GenBank/DDBJ whole genome shotgun (WGS) entry which is preliminary data.</text>
</comment>
<proteinExistence type="predicted"/>
<dbReference type="Pfam" id="PF13271">
    <property type="entry name" value="DUF4062"/>
    <property type="match status" value="1"/>
</dbReference>
<accession>A0A5C4JKA1</accession>
<evidence type="ECO:0000313" key="2">
    <source>
        <dbReference type="EMBL" id="TMR07045.1"/>
    </source>
</evidence>
<feature type="domain" description="DUF4062" evidence="1">
    <location>
        <begin position="8"/>
        <end position="90"/>
    </location>
</feature>
<evidence type="ECO:0000313" key="3">
    <source>
        <dbReference type="Proteomes" id="UP000309174"/>
    </source>
</evidence>
<evidence type="ECO:0000259" key="1">
    <source>
        <dbReference type="Pfam" id="PF13271"/>
    </source>
</evidence>
<dbReference type="OrthoDB" id="72299at2"/>
<keyword evidence="3" id="KW-1185">Reference proteome</keyword>
<reference evidence="2 3" key="1">
    <citation type="submission" date="2019-05" db="EMBL/GenBank/DDBJ databases">
        <title>Draft genome sequence of Actinomadura sp. 14C53.</title>
        <authorList>
            <person name="Saricaoglu S."/>
            <person name="Isik K."/>
        </authorList>
    </citation>
    <scope>NUCLEOTIDE SEQUENCE [LARGE SCALE GENOMIC DNA]</scope>
    <source>
        <strain evidence="2 3">14C53</strain>
    </source>
</reference>
<dbReference type="Proteomes" id="UP000309174">
    <property type="component" value="Unassembled WGS sequence"/>
</dbReference>
<dbReference type="InterPro" id="IPR025139">
    <property type="entry name" value="DUF4062"/>
</dbReference>
<dbReference type="EMBL" id="VCKW01000005">
    <property type="protein sequence ID" value="TMR07045.1"/>
    <property type="molecule type" value="Genomic_DNA"/>
</dbReference>